<dbReference type="Gene3D" id="1.25.40.10">
    <property type="entry name" value="Tetratricopeptide repeat domain"/>
    <property type="match status" value="2"/>
</dbReference>
<evidence type="ECO:0000313" key="4">
    <source>
        <dbReference type="Proteomes" id="UP001295684"/>
    </source>
</evidence>
<gene>
    <name evidence="3" type="ORF">ECRASSUSDP1_LOCUS17472</name>
</gene>
<proteinExistence type="predicted"/>
<accession>A0AAD2D1B2</accession>
<name>A0AAD2D1B2_EUPCR</name>
<feature type="domain" description="Glycoside hydrolase family 2 catalytic" evidence="2">
    <location>
        <begin position="77"/>
        <end position="198"/>
    </location>
</feature>
<sequence length="304" mass="35413">MEVEYSALDQEIQKLQSKGQYKKILRIYERVIHEQIERNLVSQEMKKKACDTCNILAIQHLKKKEYDLCLPYLKKAEKYIDGDDETKALTYNNLACYYRDKGQLRGALVYLLKVQKLEKEPIISCMNTGVVLSQLGRHEEAKDNIMKAIMIIQDSILNAFLPKMNKKRKKVGENVDDLERDFKEKAANLSMCYRNLAIQNEFLKDYESAIEAYRNSKNVALDYLGEADEFSIQAVNTYKTMRRAIQEKTTKLVEKNKKREKIRPLIEKSLKSQKHKARNSSADILKRGFRFKSAGRKRRPGTKG</sequence>
<dbReference type="InterPro" id="IPR011990">
    <property type="entry name" value="TPR-like_helical_dom_sf"/>
</dbReference>
<dbReference type="EMBL" id="CAMPGE010017637">
    <property type="protein sequence ID" value="CAI2376103.1"/>
    <property type="molecule type" value="Genomic_DNA"/>
</dbReference>
<evidence type="ECO:0000313" key="3">
    <source>
        <dbReference type="EMBL" id="CAI2376103.1"/>
    </source>
</evidence>
<reference evidence="3" key="1">
    <citation type="submission" date="2023-07" db="EMBL/GenBank/DDBJ databases">
        <authorList>
            <consortium name="AG Swart"/>
            <person name="Singh M."/>
            <person name="Singh A."/>
            <person name="Seah K."/>
            <person name="Emmerich C."/>
        </authorList>
    </citation>
    <scope>NUCLEOTIDE SEQUENCE</scope>
    <source>
        <strain evidence="3">DP1</strain>
    </source>
</reference>
<evidence type="ECO:0000259" key="2">
    <source>
        <dbReference type="Pfam" id="PF02836"/>
    </source>
</evidence>
<feature type="compositionally biased region" description="Basic residues" evidence="1">
    <location>
        <begin position="287"/>
        <end position="304"/>
    </location>
</feature>
<dbReference type="SMART" id="SM00028">
    <property type="entry name" value="TPR"/>
    <property type="match status" value="4"/>
</dbReference>
<organism evidence="3 4">
    <name type="scientific">Euplotes crassus</name>
    <dbReference type="NCBI Taxonomy" id="5936"/>
    <lineage>
        <taxon>Eukaryota</taxon>
        <taxon>Sar</taxon>
        <taxon>Alveolata</taxon>
        <taxon>Ciliophora</taxon>
        <taxon>Intramacronucleata</taxon>
        <taxon>Spirotrichea</taxon>
        <taxon>Hypotrichia</taxon>
        <taxon>Euplotida</taxon>
        <taxon>Euplotidae</taxon>
        <taxon>Moneuplotes</taxon>
    </lineage>
</organism>
<dbReference type="InterPro" id="IPR019734">
    <property type="entry name" value="TPR_rpt"/>
</dbReference>
<dbReference type="SUPFAM" id="SSF48452">
    <property type="entry name" value="TPR-like"/>
    <property type="match status" value="1"/>
</dbReference>
<dbReference type="GO" id="GO:0004553">
    <property type="term" value="F:hydrolase activity, hydrolyzing O-glycosyl compounds"/>
    <property type="evidence" value="ECO:0007669"/>
    <property type="project" value="InterPro"/>
</dbReference>
<protein>
    <recommendedName>
        <fullName evidence="2">Glycoside hydrolase family 2 catalytic domain-containing protein</fullName>
    </recommendedName>
</protein>
<keyword evidence="4" id="KW-1185">Reference proteome</keyword>
<feature type="region of interest" description="Disordered" evidence="1">
    <location>
        <begin position="269"/>
        <end position="304"/>
    </location>
</feature>
<evidence type="ECO:0000256" key="1">
    <source>
        <dbReference type="SAM" id="MobiDB-lite"/>
    </source>
</evidence>
<dbReference type="Pfam" id="PF02836">
    <property type="entry name" value="Glyco_hydro_2_C"/>
    <property type="match status" value="1"/>
</dbReference>
<dbReference type="GO" id="GO:0005975">
    <property type="term" value="P:carbohydrate metabolic process"/>
    <property type="evidence" value="ECO:0007669"/>
    <property type="project" value="InterPro"/>
</dbReference>
<dbReference type="Proteomes" id="UP001295684">
    <property type="component" value="Unassembled WGS sequence"/>
</dbReference>
<dbReference type="InterPro" id="IPR006103">
    <property type="entry name" value="Glyco_hydro_2_cat"/>
</dbReference>
<comment type="caution">
    <text evidence="3">The sequence shown here is derived from an EMBL/GenBank/DDBJ whole genome shotgun (WGS) entry which is preliminary data.</text>
</comment>
<dbReference type="AlphaFoldDB" id="A0AAD2D1B2"/>